<evidence type="ECO:0000313" key="2">
    <source>
        <dbReference type="EMBL" id="KAK5989801.1"/>
    </source>
</evidence>
<dbReference type="SUPFAM" id="SSF81383">
    <property type="entry name" value="F-box domain"/>
    <property type="match status" value="1"/>
</dbReference>
<gene>
    <name evidence="2" type="ORF">PT974_08062</name>
</gene>
<dbReference type="InterPro" id="IPR036047">
    <property type="entry name" value="F-box-like_dom_sf"/>
</dbReference>
<dbReference type="PROSITE" id="PS50181">
    <property type="entry name" value="FBOX"/>
    <property type="match status" value="1"/>
</dbReference>
<dbReference type="InterPro" id="IPR001810">
    <property type="entry name" value="F-box_dom"/>
</dbReference>
<evidence type="ECO:0000313" key="3">
    <source>
        <dbReference type="Proteomes" id="UP001338125"/>
    </source>
</evidence>
<comment type="caution">
    <text evidence="2">The sequence shown here is derived from an EMBL/GenBank/DDBJ whole genome shotgun (WGS) entry which is preliminary data.</text>
</comment>
<accession>A0ABR0SCC3</accession>
<protein>
    <recommendedName>
        <fullName evidence="1">F-box domain-containing protein</fullName>
    </recommendedName>
</protein>
<dbReference type="EMBL" id="JAVFKD010000014">
    <property type="protein sequence ID" value="KAK5989801.1"/>
    <property type="molecule type" value="Genomic_DNA"/>
</dbReference>
<keyword evidence="3" id="KW-1185">Reference proteome</keyword>
<organism evidence="2 3">
    <name type="scientific">Cladobotryum mycophilum</name>
    <dbReference type="NCBI Taxonomy" id="491253"/>
    <lineage>
        <taxon>Eukaryota</taxon>
        <taxon>Fungi</taxon>
        <taxon>Dikarya</taxon>
        <taxon>Ascomycota</taxon>
        <taxon>Pezizomycotina</taxon>
        <taxon>Sordariomycetes</taxon>
        <taxon>Hypocreomycetidae</taxon>
        <taxon>Hypocreales</taxon>
        <taxon>Hypocreaceae</taxon>
        <taxon>Cladobotryum</taxon>
    </lineage>
</organism>
<sequence length="182" mass="21522">MGRTKSLLWKDFVIPSKVAEAFLTASPSAQSRLLKLPKELLLLIFSLAEPADSIFLALTCKYLLEIASHSHMQRPVVVLDRGRLLKDQEREFMLDFMDRLRPRDARGQPKRSQNLCTDGCFRYRPTERARWMDEEKTMQKLAGNWRQWWEDAVDGFQEKYPFQCPDCWYKEREVGGYPKRCR</sequence>
<reference evidence="2 3" key="1">
    <citation type="submission" date="2024-01" db="EMBL/GenBank/DDBJ databases">
        <title>Complete genome of Cladobotryum mycophilum ATHUM6906.</title>
        <authorList>
            <person name="Christinaki A.C."/>
            <person name="Myridakis A.I."/>
            <person name="Kouvelis V.N."/>
        </authorList>
    </citation>
    <scope>NUCLEOTIDE SEQUENCE [LARGE SCALE GENOMIC DNA]</scope>
    <source>
        <strain evidence="2 3">ATHUM6906</strain>
    </source>
</reference>
<feature type="domain" description="F-box" evidence="1">
    <location>
        <begin position="30"/>
        <end position="76"/>
    </location>
</feature>
<dbReference type="Gene3D" id="1.20.1280.50">
    <property type="match status" value="1"/>
</dbReference>
<name>A0ABR0SCC3_9HYPO</name>
<dbReference type="Proteomes" id="UP001338125">
    <property type="component" value="Unassembled WGS sequence"/>
</dbReference>
<dbReference type="Pfam" id="PF12937">
    <property type="entry name" value="F-box-like"/>
    <property type="match status" value="1"/>
</dbReference>
<evidence type="ECO:0000259" key="1">
    <source>
        <dbReference type="PROSITE" id="PS50181"/>
    </source>
</evidence>
<proteinExistence type="predicted"/>